<evidence type="ECO:0000313" key="18">
    <source>
        <dbReference type="EMBL" id="URD93268.1"/>
    </source>
</evidence>
<evidence type="ECO:0000256" key="2">
    <source>
        <dbReference type="ARBA" id="ARBA00004167"/>
    </source>
</evidence>
<accession>A0A9E7JTX1</accession>
<dbReference type="InterPro" id="IPR001841">
    <property type="entry name" value="Znf_RING"/>
</dbReference>
<evidence type="ECO:0000313" key="19">
    <source>
        <dbReference type="Proteomes" id="UP001055439"/>
    </source>
</evidence>
<gene>
    <name evidence="18" type="ORF">MUK42_00960</name>
</gene>
<dbReference type="AlphaFoldDB" id="A0A9E7JTX1"/>
<keyword evidence="9" id="KW-0833">Ubl conjugation pathway</keyword>
<evidence type="ECO:0000256" key="10">
    <source>
        <dbReference type="ARBA" id="ARBA00022833"/>
    </source>
</evidence>
<evidence type="ECO:0000256" key="1">
    <source>
        <dbReference type="ARBA" id="ARBA00000900"/>
    </source>
</evidence>
<evidence type="ECO:0000256" key="9">
    <source>
        <dbReference type="ARBA" id="ARBA00022786"/>
    </source>
</evidence>
<comment type="subcellular location">
    <subcellularLocation>
        <location evidence="2">Membrane</location>
        <topology evidence="2">Single-pass membrane protein</topology>
    </subcellularLocation>
</comment>
<evidence type="ECO:0000256" key="13">
    <source>
        <dbReference type="ARBA" id="ARBA00024209"/>
    </source>
</evidence>
<dbReference type="PANTHER" id="PTHR45768:SF18">
    <property type="entry name" value="RING-H2 FINGER PROTEIN ATL47-RELATED"/>
    <property type="match status" value="1"/>
</dbReference>
<dbReference type="GO" id="GO:0016020">
    <property type="term" value="C:membrane"/>
    <property type="evidence" value="ECO:0007669"/>
    <property type="project" value="UniProtKB-SubCell"/>
</dbReference>
<organism evidence="18 19">
    <name type="scientific">Musa troglodytarum</name>
    <name type="common">fe'i banana</name>
    <dbReference type="NCBI Taxonomy" id="320322"/>
    <lineage>
        <taxon>Eukaryota</taxon>
        <taxon>Viridiplantae</taxon>
        <taxon>Streptophyta</taxon>
        <taxon>Embryophyta</taxon>
        <taxon>Tracheophyta</taxon>
        <taxon>Spermatophyta</taxon>
        <taxon>Magnoliopsida</taxon>
        <taxon>Liliopsida</taxon>
        <taxon>Zingiberales</taxon>
        <taxon>Musaceae</taxon>
        <taxon>Musa</taxon>
    </lineage>
</organism>
<dbReference type="InterPro" id="IPR013083">
    <property type="entry name" value="Znf_RING/FYVE/PHD"/>
</dbReference>
<evidence type="ECO:0000256" key="15">
    <source>
        <dbReference type="SAM" id="MobiDB-lite"/>
    </source>
</evidence>
<reference evidence="18" key="1">
    <citation type="submission" date="2022-05" db="EMBL/GenBank/DDBJ databases">
        <title>The Musa troglodytarum L. genome provides insights into the mechanism of non-climacteric behaviour and enrichment of carotenoids.</title>
        <authorList>
            <person name="Wang J."/>
        </authorList>
    </citation>
    <scope>NUCLEOTIDE SEQUENCE</scope>
    <source>
        <tissue evidence="18">Leaf</tissue>
    </source>
</reference>
<evidence type="ECO:0000256" key="3">
    <source>
        <dbReference type="ARBA" id="ARBA00004906"/>
    </source>
</evidence>
<evidence type="ECO:0000256" key="6">
    <source>
        <dbReference type="ARBA" id="ARBA00022692"/>
    </source>
</evidence>
<evidence type="ECO:0000256" key="11">
    <source>
        <dbReference type="ARBA" id="ARBA00022989"/>
    </source>
</evidence>
<comment type="pathway">
    <text evidence="3">Protein modification; protein ubiquitination.</text>
</comment>
<dbReference type="GO" id="GO:0031625">
    <property type="term" value="F:ubiquitin protein ligase binding"/>
    <property type="evidence" value="ECO:0007669"/>
    <property type="project" value="TreeGrafter"/>
</dbReference>
<proteinExistence type="inferred from homology"/>
<keyword evidence="8 14" id="KW-0863">Zinc-finger</keyword>
<dbReference type="Pfam" id="PF13639">
    <property type="entry name" value="zf-RING_2"/>
    <property type="match status" value="1"/>
</dbReference>
<keyword evidence="11 16" id="KW-1133">Transmembrane helix</keyword>
<dbReference type="PANTHER" id="PTHR45768">
    <property type="entry name" value="E3 UBIQUITIN-PROTEIN LIGASE RNF13-LIKE"/>
    <property type="match status" value="1"/>
</dbReference>
<feature type="region of interest" description="Disordered" evidence="15">
    <location>
        <begin position="208"/>
        <end position="264"/>
    </location>
</feature>
<keyword evidence="12 16" id="KW-0472">Membrane</keyword>
<feature type="transmembrane region" description="Helical" evidence="16">
    <location>
        <begin position="342"/>
        <end position="364"/>
    </location>
</feature>
<dbReference type="EC" id="2.3.2.27" evidence="4"/>
<evidence type="ECO:0000256" key="7">
    <source>
        <dbReference type="ARBA" id="ARBA00022723"/>
    </source>
</evidence>
<keyword evidence="19" id="KW-1185">Reference proteome</keyword>
<comment type="catalytic activity">
    <reaction evidence="1">
        <text>S-ubiquitinyl-[E2 ubiquitin-conjugating enzyme]-L-cysteine + [acceptor protein]-L-lysine = [E2 ubiquitin-conjugating enzyme]-L-cysteine + N(6)-ubiquitinyl-[acceptor protein]-L-lysine.</text>
        <dbReference type="EC" id="2.3.2.27"/>
    </reaction>
</comment>
<dbReference type="FunFam" id="3.30.40.10:FF:000231">
    <property type="entry name" value="RING-H2 finger protein ATL46"/>
    <property type="match status" value="1"/>
</dbReference>
<keyword evidence="7" id="KW-0479">Metal-binding</keyword>
<feature type="compositionally biased region" description="Basic and acidic residues" evidence="15">
    <location>
        <begin position="217"/>
        <end position="237"/>
    </location>
</feature>
<evidence type="ECO:0000259" key="17">
    <source>
        <dbReference type="PROSITE" id="PS50089"/>
    </source>
</evidence>
<dbReference type="GO" id="GO:0061630">
    <property type="term" value="F:ubiquitin protein ligase activity"/>
    <property type="evidence" value="ECO:0007669"/>
    <property type="project" value="UniProtKB-EC"/>
</dbReference>
<dbReference type="Proteomes" id="UP001055439">
    <property type="component" value="Chromosome 3"/>
</dbReference>
<comment type="similarity">
    <text evidence="13">Belongs to the RING-type zinc finger family. ATL subfamily.</text>
</comment>
<evidence type="ECO:0000256" key="5">
    <source>
        <dbReference type="ARBA" id="ARBA00022679"/>
    </source>
</evidence>
<dbReference type="PROSITE" id="PS50089">
    <property type="entry name" value="ZF_RING_2"/>
    <property type="match status" value="1"/>
</dbReference>
<evidence type="ECO:0000256" key="4">
    <source>
        <dbReference type="ARBA" id="ARBA00012483"/>
    </source>
</evidence>
<evidence type="ECO:0000256" key="16">
    <source>
        <dbReference type="SAM" id="Phobius"/>
    </source>
</evidence>
<dbReference type="SUPFAM" id="SSF57850">
    <property type="entry name" value="RING/U-box"/>
    <property type="match status" value="1"/>
</dbReference>
<keyword evidence="5" id="KW-0808">Transferase</keyword>
<dbReference type="Gene3D" id="3.30.40.10">
    <property type="entry name" value="Zinc/RING finger domain, C3HC4 (zinc finger)"/>
    <property type="match status" value="1"/>
</dbReference>
<name>A0A9E7JTX1_9LILI</name>
<dbReference type="SMART" id="SM00184">
    <property type="entry name" value="RING"/>
    <property type="match status" value="1"/>
</dbReference>
<evidence type="ECO:0000256" key="8">
    <source>
        <dbReference type="ARBA" id="ARBA00022771"/>
    </source>
</evidence>
<evidence type="ECO:0000256" key="14">
    <source>
        <dbReference type="PROSITE-ProRule" id="PRU00175"/>
    </source>
</evidence>
<dbReference type="CDD" id="cd16461">
    <property type="entry name" value="RING-H2_EL5-like"/>
    <property type="match status" value="1"/>
</dbReference>
<keyword evidence="6 16" id="KW-0812">Transmembrane</keyword>
<feature type="domain" description="RING-type" evidence="17">
    <location>
        <begin position="434"/>
        <end position="476"/>
    </location>
</feature>
<evidence type="ECO:0000256" key="12">
    <source>
        <dbReference type="ARBA" id="ARBA00023136"/>
    </source>
</evidence>
<dbReference type="GO" id="GO:0008270">
    <property type="term" value="F:zinc ion binding"/>
    <property type="evidence" value="ECO:0007669"/>
    <property type="project" value="UniProtKB-KW"/>
</dbReference>
<sequence length="691" mass="76535">MAVAFTRFSAWIWGGKDYESPNSLSASPDLSSGFREADYLKFPPVNGPRIRSNSRRIKKKWQSREERRIDKEYDIVLVPSDGGCMSGSESSDSDWSIGWLEPHAPEFQSDSETENSSFAVLVPCYGRGRCEQVESSKTHVLGAVDCLDDDHSDSTGTVNVLHEKKSYTRRLVDLCGKPLDKVMIYRKKANNAKVDDEKNASAGVAMSSCASSLSPETEVRKFPEETGLAAERRISEPKRRRPQANKGSRDQSPPLPPQSKSEDFHSLMQQYRPNLRSRKEMVVTPYKSIRAPWLLPQPKVDDGVLHHHQSSQFAASLKDSLPWPSSQPPPASPSPGSRISPAVLFIIVILAVVFFISGLLHLLVRFLIKKHPFSTTSSHPERPQAGELAGSDALQRQLQQLFHLHDSGLDQAFIDALPVFLYKEIVGSKEPFDCAVCLCEFAQEDQLRLLPVCGHAFHINCIDTWLLSNSTCPLCRGALFVPGFTIENPVFDFDDPREEDGFPMEQEADGDEMVTEKRVFSVRLGKYKNLCARGSGNDGGSGIADGAVSMEEGETSSNNLDARRCFSMGSYQYVLADSSLQVTLPSGRIKNGDAKGGRGRRINEQSASTEVMEGKKLGIGGRGESFSVSKIWQWSNKKGKFPVSSGITSPDGDLPWIRRNVGDTRITKLLYLYLEAAEAYNGLLFVVFPVE</sequence>
<protein>
    <recommendedName>
        <fullName evidence="4">RING-type E3 ubiquitin transferase</fullName>
        <ecNumber evidence="4">2.3.2.27</ecNumber>
    </recommendedName>
</protein>
<dbReference type="OrthoDB" id="8062037at2759"/>
<dbReference type="EMBL" id="CP097505">
    <property type="protein sequence ID" value="URD93268.1"/>
    <property type="molecule type" value="Genomic_DNA"/>
</dbReference>
<keyword evidence="10" id="KW-0862">Zinc</keyword>